<name>A0A0M3UGE6_9MICC</name>
<sequence>MDTPVHTPFGSSHTPPTIRVVVMGVSGSGKSTIGALVADAMDLPFLDGDSLHPMVNIHKMAAGTPLTDEDRWPWLEIVGNELAHTTARGVVIACSALKRSYRDAIRSKAPDTIFLHLDGSLGVLSSRLEGRSGHFMPPALLASQLAALEPLGSDERAVIIDISAGITSILDEAVAGINRAVTP</sequence>
<dbReference type="InterPro" id="IPR031322">
    <property type="entry name" value="Shikimate/glucono_kinase"/>
</dbReference>
<comment type="pathway">
    <text evidence="1">Carbohydrate acid metabolism.</text>
</comment>
<evidence type="ECO:0000313" key="12">
    <source>
        <dbReference type="Proteomes" id="UP000062833"/>
    </source>
</evidence>
<dbReference type="PANTHER" id="PTHR43442">
    <property type="entry name" value="GLUCONOKINASE-RELATED"/>
    <property type="match status" value="1"/>
</dbReference>
<evidence type="ECO:0000256" key="1">
    <source>
        <dbReference type="ARBA" id="ARBA00004761"/>
    </source>
</evidence>
<evidence type="ECO:0000256" key="2">
    <source>
        <dbReference type="ARBA" id="ARBA00008420"/>
    </source>
</evidence>
<dbReference type="OrthoDB" id="9795716at2"/>
<evidence type="ECO:0000313" key="11">
    <source>
        <dbReference type="EMBL" id="ALE92619.1"/>
    </source>
</evidence>
<dbReference type="Gene3D" id="3.40.50.300">
    <property type="entry name" value="P-loop containing nucleotide triphosphate hydrolases"/>
    <property type="match status" value="1"/>
</dbReference>
<evidence type="ECO:0000256" key="3">
    <source>
        <dbReference type="ARBA" id="ARBA00012054"/>
    </source>
</evidence>
<dbReference type="InterPro" id="IPR027417">
    <property type="entry name" value="P-loop_NTPase"/>
</dbReference>
<dbReference type="PANTHER" id="PTHR43442:SF3">
    <property type="entry name" value="GLUCONOKINASE-RELATED"/>
    <property type="match status" value="1"/>
</dbReference>
<dbReference type="GO" id="GO:0005737">
    <property type="term" value="C:cytoplasm"/>
    <property type="evidence" value="ECO:0007669"/>
    <property type="project" value="TreeGrafter"/>
</dbReference>
<evidence type="ECO:0000256" key="10">
    <source>
        <dbReference type="RuleBase" id="RU363066"/>
    </source>
</evidence>
<evidence type="ECO:0000256" key="8">
    <source>
        <dbReference type="ARBA" id="ARBA00023064"/>
    </source>
</evidence>
<dbReference type="CDD" id="cd02021">
    <property type="entry name" value="GntK"/>
    <property type="match status" value="1"/>
</dbReference>
<dbReference type="GO" id="GO:0046316">
    <property type="term" value="F:gluconokinase activity"/>
    <property type="evidence" value="ECO:0007669"/>
    <property type="project" value="UniProtKB-EC"/>
</dbReference>
<dbReference type="EMBL" id="CP012677">
    <property type="protein sequence ID" value="ALE92619.1"/>
    <property type="molecule type" value="Genomic_DNA"/>
</dbReference>
<dbReference type="EC" id="2.7.1.12" evidence="3 10"/>
<keyword evidence="6 10" id="KW-0418">Kinase</keyword>
<protein>
    <recommendedName>
        <fullName evidence="3 10">Gluconokinase</fullName>
        <ecNumber evidence="3 10">2.7.1.12</ecNumber>
    </recommendedName>
</protein>
<dbReference type="AlphaFoldDB" id="A0A0M3UGE6"/>
<dbReference type="KEGG" id="aaq:AOC05_10380"/>
<dbReference type="FunFam" id="3.40.50.300:FF:000522">
    <property type="entry name" value="Gluconokinase"/>
    <property type="match status" value="1"/>
</dbReference>
<dbReference type="NCBIfam" id="TIGR01313">
    <property type="entry name" value="therm_gnt_kin"/>
    <property type="match status" value="1"/>
</dbReference>
<comment type="catalytic activity">
    <reaction evidence="9 10">
        <text>D-gluconate + ATP = 6-phospho-D-gluconate + ADP + H(+)</text>
        <dbReference type="Rhea" id="RHEA:19433"/>
        <dbReference type="ChEBI" id="CHEBI:15378"/>
        <dbReference type="ChEBI" id="CHEBI:18391"/>
        <dbReference type="ChEBI" id="CHEBI:30616"/>
        <dbReference type="ChEBI" id="CHEBI:58759"/>
        <dbReference type="ChEBI" id="CHEBI:456216"/>
        <dbReference type="EC" id="2.7.1.12"/>
    </reaction>
</comment>
<dbReference type="GO" id="GO:0005524">
    <property type="term" value="F:ATP binding"/>
    <property type="evidence" value="ECO:0007669"/>
    <property type="project" value="UniProtKB-KW"/>
</dbReference>
<accession>A0A0M3UGE6</accession>
<reference evidence="12" key="1">
    <citation type="submission" date="2015-09" db="EMBL/GenBank/DDBJ databases">
        <title>Complete genome of Arthrobacter alpinus strain R3.8.</title>
        <authorList>
            <person name="See-Too W.S."/>
            <person name="Chan K.G."/>
        </authorList>
    </citation>
    <scope>NUCLEOTIDE SEQUENCE [LARGE SCALE GENOMIC DNA]</scope>
    <source>
        <strain evidence="12">R3.8</strain>
    </source>
</reference>
<keyword evidence="8" id="KW-0311">Gluconate utilization</keyword>
<evidence type="ECO:0000256" key="6">
    <source>
        <dbReference type="ARBA" id="ARBA00022777"/>
    </source>
</evidence>
<dbReference type="Proteomes" id="UP000062833">
    <property type="component" value="Chromosome"/>
</dbReference>
<comment type="similarity">
    <text evidence="2 10">Belongs to the gluconokinase GntK/GntV family.</text>
</comment>
<evidence type="ECO:0000256" key="5">
    <source>
        <dbReference type="ARBA" id="ARBA00022741"/>
    </source>
</evidence>
<dbReference type="GO" id="GO:0019521">
    <property type="term" value="P:D-gluconate metabolic process"/>
    <property type="evidence" value="ECO:0007669"/>
    <property type="project" value="UniProtKB-KW"/>
</dbReference>
<proteinExistence type="inferred from homology"/>
<evidence type="ECO:0000256" key="7">
    <source>
        <dbReference type="ARBA" id="ARBA00022840"/>
    </source>
</evidence>
<keyword evidence="7 10" id="KW-0067">ATP-binding</keyword>
<dbReference type="PATRIC" id="fig|656366.3.peg.2243"/>
<dbReference type="Pfam" id="PF01202">
    <property type="entry name" value="SKI"/>
    <property type="match status" value="1"/>
</dbReference>
<dbReference type="InterPro" id="IPR006001">
    <property type="entry name" value="Therm_gnt_kin"/>
</dbReference>
<keyword evidence="5 10" id="KW-0547">Nucleotide-binding</keyword>
<gene>
    <name evidence="11" type="ORF">AOC05_10380</name>
</gene>
<evidence type="ECO:0000256" key="9">
    <source>
        <dbReference type="ARBA" id="ARBA00048090"/>
    </source>
</evidence>
<keyword evidence="12" id="KW-1185">Reference proteome</keyword>
<keyword evidence="4 10" id="KW-0808">Transferase</keyword>
<organism evidence="11 12">
    <name type="scientific">Arthrobacter alpinus</name>
    <dbReference type="NCBI Taxonomy" id="656366"/>
    <lineage>
        <taxon>Bacteria</taxon>
        <taxon>Bacillati</taxon>
        <taxon>Actinomycetota</taxon>
        <taxon>Actinomycetes</taxon>
        <taxon>Micrococcales</taxon>
        <taxon>Micrococcaceae</taxon>
        <taxon>Arthrobacter</taxon>
    </lineage>
</organism>
<evidence type="ECO:0000256" key="4">
    <source>
        <dbReference type="ARBA" id="ARBA00022679"/>
    </source>
</evidence>
<dbReference type="SUPFAM" id="SSF52540">
    <property type="entry name" value="P-loop containing nucleoside triphosphate hydrolases"/>
    <property type="match status" value="1"/>
</dbReference>